<dbReference type="OrthoDB" id="9814545at2"/>
<evidence type="ECO:0000313" key="2">
    <source>
        <dbReference type="EMBL" id="RKR82711.1"/>
    </source>
</evidence>
<dbReference type="InterPro" id="IPR003695">
    <property type="entry name" value="Ppx_GppA_N"/>
</dbReference>
<dbReference type="InterPro" id="IPR043129">
    <property type="entry name" value="ATPase_NBD"/>
</dbReference>
<dbReference type="EMBL" id="RBKU01000001">
    <property type="protein sequence ID" value="RKR82711.1"/>
    <property type="molecule type" value="Genomic_DNA"/>
</dbReference>
<keyword evidence="3" id="KW-1185">Reference proteome</keyword>
<dbReference type="Gene3D" id="3.30.420.150">
    <property type="entry name" value="Exopolyphosphatase. Domain 2"/>
    <property type="match status" value="1"/>
</dbReference>
<organism evidence="2 3">
    <name type="scientific">Mucilaginibacter gracilis</name>
    <dbReference type="NCBI Taxonomy" id="423350"/>
    <lineage>
        <taxon>Bacteria</taxon>
        <taxon>Pseudomonadati</taxon>
        <taxon>Bacteroidota</taxon>
        <taxon>Sphingobacteriia</taxon>
        <taxon>Sphingobacteriales</taxon>
        <taxon>Sphingobacteriaceae</taxon>
        <taxon>Mucilaginibacter</taxon>
    </lineage>
</organism>
<dbReference type="CDD" id="cd24055">
    <property type="entry name" value="ASKHA_NBD_ChPPX-like"/>
    <property type="match status" value="1"/>
</dbReference>
<dbReference type="Proteomes" id="UP000268007">
    <property type="component" value="Unassembled WGS sequence"/>
</dbReference>
<dbReference type="PANTHER" id="PTHR30005">
    <property type="entry name" value="EXOPOLYPHOSPHATASE"/>
    <property type="match status" value="1"/>
</dbReference>
<proteinExistence type="predicted"/>
<reference evidence="2 3" key="1">
    <citation type="submission" date="2018-10" db="EMBL/GenBank/DDBJ databases">
        <title>Genomic Encyclopedia of Archaeal and Bacterial Type Strains, Phase II (KMG-II): from individual species to whole genera.</title>
        <authorList>
            <person name="Goeker M."/>
        </authorList>
    </citation>
    <scope>NUCLEOTIDE SEQUENCE [LARGE SCALE GENOMIC DNA]</scope>
    <source>
        <strain evidence="2 3">DSM 18602</strain>
    </source>
</reference>
<dbReference type="InterPro" id="IPR050273">
    <property type="entry name" value="GppA/Ppx_hydrolase"/>
</dbReference>
<dbReference type="PANTHER" id="PTHR30005:SF0">
    <property type="entry name" value="RETROGRADE REGULATION PROTEIN 2"/>
    <property type="match status" value="1"/>
</dbReference>
<accession>A0A495J241</accession>
<feature type="domain" description="Ppx/GppA phosphatase N-terminal" evidence="1">
    <location>
        <begin position="19"/>
        <end position="306"/>
    </location>
</feature>
<dbReference type="SUPFAM" id="SSF53067">
    <property type="entry name" value="Actin-like ATPase domain"/>
    <property type="match status" value="2"/>
</dbReference>
<gene>
    <name evidence="2" type="ORF">BDD43_2896</name>
</gene>
<dbReference type="Gene3D" id="3.30.420.40">
    <property type="match status" value="1"/>
</dbReference>
<sequence length="308" mass="34073">MNDCFAVMDLGTNTFHLMIARVTDGHFTQIARDHEPVKLGEGGINKGFIQQNAFDRGLATMHRFSLQIKQYNIQRVKAIATSALRSAKNGQAFIDNVKEQTGIEIEIIDGLQEATYIYQGVKASGALTDDKALIMDIGGGSVEFIICTNNTMLWKQSFEIGAARLIERFHQVDPIPHQSITALHNYLGESLQPLFEAAQGITVNKLIGSAGAFETFAEVIELETQPAFDVKDIKTYNFDIDHLVRITDVLIASSNKQRQAMKGIISLRVDMIVAASIITRYVMQKLDIKQVSMSTYSLKEGVMAGLAQ</sequence>
<protein>
    <submittedName>
        <fullName evidence="2">Exopolyphosphatase/guanosine-5'-triphosphate, 3'-diphosphate pyrophosphatase</fullName>
    </submittedName>
</protein>
<dbReference type="Pfam" id="PF02541">
    <property type="entry name" value="Ppx-GppA"/>
    <property type="match status" value="1"/>
</dbReference>
<evidence type="ECO:0000313" key="3">
    <source>
        <dbReference type="Proteomes" id="UP000268007"/>
    </source>
</evidence>
<dbReference type="AlphaFoldDB" id="A0A495J241"/>
<evidence type="ECO:0000259" key="1">
    <source>
        <dbReference type="Pfam" id="PF02541"/>
    </source>
</evidence>
<comment type="caution">
    <text evidence="2">The sequence shown here is derived from an EMBL/GenBank/DDBJ whole genome shotgun (WGS) entry which is preliminary data.</text>
</comment>
<dbReference type="RefSeq" id="WP_121198289.1">
    <property type="nucleotide sequence ID" value="NZ_RBKU01000001.1"/>
</dbReference>
<dbReference type="GO" id="GO:0016462">
    <property type="term" value="F:pyrophosphatase activity"/>
    <property type="evidence" value="ECO:0007669"/>
    <property type="project" value="TreeGrafter"/>
</dbReference>
<name>A0A495J241_9SPHI</name>